<protein>
    <submittedName>
        <fullName evidence="3">DUF2249 domain-containing protein</fullName>
    </submittedName>
</protein>
<evidence type="ECO:0000313" key="3">
    <source>
        <dbReference type="EMBL" id="NHZ91680.1"/>
    </source>
</evidence>
<dbReference type="EMBL" id="WHJH01000033">
    <property type="protein sequence ID" value="NHZ91680.1"/>
    <property type="molecule type" value="Genomic_DNA"/>
</dbReference>
<organism evidence="3 4">
    <name type="scientific">Massilia mucilaginosa</name>
    <dbReference type="NCBI Taxonomy" id="2609282"/>
    <lineage>
        <taxon>Bacteria</taxon>
        <taxon>Pseudomonadati</taxon>
        <taxon>Pseudomonadota</taxon>
        <taxon>Betaproteobacteria</taxon>
        <taxon>Burkholderiales</taxon>
        <taxon>Oxalobacteraceae</taxon>
        <taxon>Telluria group</taxon>
        <taxon>Massilia</taxon>
    </lineage>
</organism>
<dbReference type="Pfam" id="PF10006">
    <property type="entry name" value="DUF2249"/>
    <property type="match status" value="1"/>
</dbReference>
<name>A0ABX0NYI9_9BURK</name>
<keyword evidence="4" id="KW-1185">Reference proteome</keyword>
<evidence type="ECO:0000256" key="1">
    <source>
        <dbReference type="SAM" id="MobiDB-lite"/>
    </source>
</evidence>
<dbReference type="Proteomes" id="UP000609726">
    <property type="component" value="Unassembled WGS sequence"/>
</dbReference>
<evidence type="ECO:0000259" key="2">
    <source>
        <dbReference type="Pfam" id="PF10006"/>
    </source>
</evidence>
<dbReference type="SUPFAM" id="SSF64307">
    <property type="entry name" value="SirA-like"/>
    <property type="match status" value="1"/>
</dbReference>
<feature type="region of interest" description="Disordered" evidence="1">
    <location>
        <begin position="1"/>
        <end position="20"/>
    </location>
</feature>
<accession>A0ABX0NYI9</accession>
<dbReference type="InterPro" id="IPR036868">
    <property type="entry name" value="TusA-like_sf"/>
</dbReference>
<sequence>MNAAVPHTAQTHHIDVRGLEPPEPLERVLDALDRLPDGDHLCMLIEREPRPLYRILAQNGYGHATSALPDYLYEVRIWRRIPAA</sequence>
<reference evidence="3 4" key="1">
    <citation type="submission" date="2019-10" db="EMBL/GenBank/DDBJ databases">
        <title>Taxonomy of Antarctic Massilia spp.: description of Massilia rubra sp. nov., Massilia aquatica sp. nov., Massilia mucilaginosa sp. nov., Massilia frigida sp. nov. isolated from streams, lakes and regoliths.</title>
        <authorList>
            <person name="Holochova P."/>
            <person name="Sedlacek I."/>
            <person name="Kralova S."/>
            <person name="Maslanova I."/>
            <person name="Busse H.-J."/>
            <person name="Stankova E."/>
            <person name="Vrbovska V."/>
            <person name="Kovarovic V."/>
            <person name="Bartak M."/>
            <person name="Svec P."/>
            <person name="Pantucek R."/>
        </authorList>
    </citation>
    <scope>NUCLEOTIDE SEQUENCE [LARGE SCALE GENOMIC DNA]</scope>
    <source>
        <strain evidence="3 4">CCM 8733</strain>
    </source>
</reference>
<gene>
    <name evidence="3" type="ORF">F2P45_22110</name>
</gene>
<comment type="caution">
    <text evidence="3">The sequence shown here is derived from an EMBL/GenBank/DDBJ whole genome shotgun (WGS) entry which is preliminary data.</text>
</comment>
<dbReference type="InterPro" id="IPR018720">
    <property type="entry name" value="DUF2249"/>
</dbReference>
<evidence type="ECO:0000313" key="4">
    <source>
        <dbReference type="Proteomes" id="UP000609726"/>
    </source>
</evidence>
<proteinExistence type="predicted"/>
<dbReference type="RefSeq" id="WP_166880023.1">
    <property type="nucleotide sequence ID" value="NZ_WHJH01000033.1"/>
</dbReference>
<feature type="domain" description="DUF2249" evidence="2">
    <location>
        <begin position="14"/>
        <end position="79"/>
    </location>
</feature>